<accession>A0ABU1XWU1</accession>
<gene>
    <name evidence="2" type="ORF">J2W68_001441</name>
</gene>
<reference evidence="2 3" key="1">
    <citation type="submission" date="2023-07" db="EMBL/GenBank/DDBJ databases">
        <title>Sorghum-associated microbial communities from plants grown in Nebraska, USA.</title>
        <authorList>
            <person name="Schachtman D."/>
        </authorList>
    </citation>
    <scope>NUCLEOTIDE SEQUENCE [LARGE SCALE GENOMIC DNA]</scope>
    <source>
        <strain evidence="2 3">4099</strain>
    </source>
</reference>
<organism evidence="2 3">
    <name type="scientific">Luteimonas terrae</name>
    <dbReference type="NCBI Taxonomy" id="1530191"/>
    <lineage>
        <taxon>Bacteria</taxon>
        <taxon>Pseudomonadati</taxon>
        <taxon>Pseudomonadota</taxon>
        <taxon>Gammaproteobacteria</taxon>
        <taxon>Lysobacterales</taxon>
        <taxon>Lysobacteraceae</taxon>
        <taxon>Luteimonas</taxon>
    </lineage>
</organism>
<dbReference type="Proteomes" id="UP001256588">
    <property type="component" value="Unassembled WGS sequence"/>
</dbReference>
<dbReference type="Pfam" id="PF11726">
    <property type="entry name" value="YagK_YfjJ_C"/>
    <property type="match status" value="1"/>
</dbReference>
<proteinExistence type="predicted"/>
<name>A0ABU1XWU1_9GAMM</name>
<evidence type="ECO:0000259" key="1">
    <source>
        <dbReference type="Pfam" id="PF11726"/>
    </source>
</evidence>
<evidence type="ECO:0000313" key="2">
    <source>
        <dbReference type="EMBL" id="MDR7192725.1"/>
    </source>
</evidence>
<feature type="domain" description="YagK/YfjJ C-terminal" evidence="1">
    <location>
        <begin position="154"/>
        <end position="314"/>
    </location>
</feature>
<comment type="caution">
    <text evidence="2">The sequence shown here is derived from an EMBL/GenBank/DDBJ whole genome shotgun (WGS) entry which is preliminary data.</text>
</comment>
<protein>
    <recommendedName>
        <fullName evidence="1">YagK/YfjJ C-terminal domain-containing protein</fullName>
    </recommendedName>
</protein>
<keyword evidence="3" id="KW-1185">Reference proteome</keyword>
<dbReference type="InterPro" id="IPR057271">
    <property type="entry name" value="YagK_YfjJ_C"/>
</dbReference>
<dbReference type="EMBL" id="JAVDWO010000005">
    <property type="protein sequence ID" value="MDR7192725.1"/>
    <property type="molecule type" value="Genomic_DNA"/>
</dbReference>
<evidence type="ECO:0000313" key="3">
    <source>
        <dbReference type="Proteomes" id="UP001256588"/>
    </source>
</evidence>
<sequence length="336" mass="39086">MHSMRAADRDGHRFLTPTSSYGEDLKRIVLVVDETIRTRGKLSRVVSTPRGELVEYTPLGRRFADLLRIPLKELEYQFPNHEFSPLYIVFKRATRHLREAHPFHTVERFDEAIERLRRYGSGTVLKRRLDSMKRGERATGAQVRDLCAHLRAERSRVMALRIDLGLHVIWAQGADLVVPPVDLAEMQGYRSQLIRWLDRGPMSKYLLAYIWKLEWGIEKGYHIHLAVMLDGNRLRKDSIIGNIIGRVWARDITGEKGMYYNCNRNKQRYTRCALGTLHRSDAEQWGCLEQSLRYLTKSDFFLRLQVPEKTRTFGIGGLHAAKLRAMRKQIPPVHSL</sequence>